<evidence type="ECO:0000256" key="5">
    <source>
        <dbReference type="ARBA" id="ARBA00022962"/>
    </source>
</evidence>
<dbReference type="PROSITE" id="PS51273">
    <property type="entry name" value="GATASE_TYPE_1"/>
    <property type="match status" value="1"/>
</dbReference>
<dbReference type="PROSITE" id="PS51130">
    <property type="entry name" value="PDXT_SNO_2"/>
    <property type="match status" value="1"/>
</dbReference>
<dbReference type="EC" id="3.5.1.2" evidence="2"/>
<keyword evidence="6" id="KW-0456">Lyase</keyword>
<keyword evidence="5" id="KW-0315">Glutamine amidotransferase</keyword>
<proteinExistence type="inferred from homology"/>
<protein>
    <recommendedName>
        <fullName evidence="2">glutaminase</fullName>
        <ecNumber evidence="2">3.5.1.2</ecNumber>
    </recommendedName>
</protein>
<evidence type="ECO:0000256" key="2">
    <source>
        <dbReference type="ARBA" id="ARBA00012918"/>
    </source>
</evidence>
<sequence>MTFLLLTVSRNVAGSNAPRIGVLALQGDVREHCAVLRELGCDVIEIRLPSHLEGIDGLVIPGGESSVMDKLSRIFGLATPVREAIAAGLPVLGTCAGLIMVADRIEDAIAGQENFGGLDVTVRRNAFGAQVDSFETSLTVEGVAGPALDVAFIRAPVVTAVGPGARVIASLADGRVVGVVGGNIIGVAFHPEITGEDRIHRMFLELVVHRSLQRPAAIDA</sequence>
<keyword evidence="3" id="KW-0378">Hydrolase</keyword>
<name>A0A6J6EN30_9ZZZZ</name>
<reference evidence="8" key="1">
    <citation type="submission" date="2020-05" db="EMBL/GenBank/DDBJ databases">
        <authorList>
            <person name="Chiriac C."/>
            <person name="Salcher M."/>
            <person name="Ghai R."/>
            <person name="Kavagutti S V."/>
        </authorList>
    </citation>
    <scope>NUCLEOTIDE SEQUENCE</scope>
</reference>
<dbReference type="SUPFAM" id="SSF52317">
    <property type="entry name" value="Class I glutamine amidotransferase-like"/>
    <property type="match status" value="1"/>
</dbReference>
<dbReference type="GO" id="GO:0042823">
    <property type="term" value="P:pyridoxal phosphate biosynthetic process"/>
    <property type="evidence" value="ECO:0007669"/>
    <property type="project" value="InterPro"/>
</dbReference>
<dbReference type="Pfam" id="PF01174">
    <property type="entry name" value="SNO"/>
    <property type="match status" value="1"/>
</dbReference>
<dbReference type="EMBL" id="CAEZTM010000061">
    <property type="protein sequence ID" value="CAB4577822.1"/>
    <property type="molecule type" value="Genomic_DNA"/>
</dbReference>
<comment type="catalytic activity">
    <reaction evidence="7">
        <text>L-glutamine + H2O = L-glutamate + NH4(+)</text>
        <dbReference type="Rhea" id="RHEA:15889"/>
        <dbReference type="ChEBI" id="CHEBI:15377"/>
        <dbReference type="ChEBI" id="CHEBI:28938"/>
        <dbReference type="ChEBI" id="CHEBI:29985"/>
        <dbReference type="ChEBI" id="CHEBI:58359"/>
        <dbReference type="EC" id="3.5.1.2"/>
    </reaction>
</comment>
<dbReference type="GO" id="GO:0004359">
    <property type="term" value="F:glutaminase activity"/>
    <property type="evidence" value="ECO:0007669"/>
    <property type="project" value="UniProtKB-EC"/>
</dbReference>
<dbReference type="InterPro" id="IPR021196">
    <property type="entry name" value="PdxT/SNO_CS"/>
</dbReference>
<dbReference type="InterPro" id="IPR029062">
    <property type="entry name" value="Class_I_gatase-like"/>
</dbReference>
<dbReference type="Gene3D" id="3.40.50.880">
    <property type="match status" value="1"/>
</dbReference>
<evidence type="ECO:0000256" key="1">
    <source>
        <dbReference type="ARBA" id="ARBA00008345"/>
    </source>
</evidence>
<keyword evidence="4" id="KW-0663">Pyridoxal phosphate</keyword>
<evidence type="ECO:0000256" key="7">
    <source>
        <dbReference type="ARBA" id="ARBA00049534"/>
    </source>
</evidence>
<dbReference type="PIRSF" id="PIRSF005639">
    <property type="entry name" value="Glut_amidoT_SNO"/>
    <property type="match status" value="1"/>
</dbReference>
<dbReference type="FunFam" id="3.40.50.880:FF:000010">
    <property type="entry name" value="uncharacterized protein LOC100176842 isoform X2"/>
    <property type="match status" value="1"/>
</dbReference>
<dbReference type="HAMAP" id="MF_01615">
    <property type="entry name" value="PdxT"/>
    <property type="match status" value="1"/>
</dbReference>
<organism evidence="8">
    <name type="scientific">freshwater metagenome</name>
    <dbReference type="NCBI Taxonomy" id="449393"/>
    <lineage>
        <taxon>unclassified sequences</taxon>
        <taxon>metagenomes</taxon>
        <taxon>ecological metagenomes</taxon>
    </lineage>
</organism>
<evidence type="ECO:0000256" key="6">
    <source>
        <dbReference type="ARBA" id="ARBA00023239"/>
    </source>
</evidence>
<dbReference type="AlphaFoldDB" id="A0A6J6EN30"/>
<gene>
    <name evidence="8" type="ORF">UFOPK1684_01166</name>
</gene>
<dbReference type="PROSITE" id="PS01236">
    <property type="entry name" value="PDXT_SNO_1"/>
    <property type="match status" value="1"/>
</dbReference>
<evidence type="ECO:0000256" key="3">
    <source>
        <dbReference type="ARBA" id="ARBA00022801"/>
    </source>
</evidence>
<dbReference type="PANTHER" id="PTHR31559">
    <property type="entry name" value="PYRIDOXAL 5'-PHOSPHATE SYNTHASE SUBUNIT SNO"/>
    <property type="match status" value="1"/>
</dbReference>
<dbReference type="InterPro" id="IPR002161">
    <property type="entry name" value="PdxT/SNO"/>
</dbReference>
<dbReference type="CDD" id="cd01749">
    <property type="entry name" value="GATase1_PB"/>
    <property type="match status" value="1"/>
</dbReference>
<dbReference type="GO" id="GO:0008614">
    <property type="term" value="P:pyridoxine metabolic process"/>
    <property type="evidence" value="ECO:0007669"/>
    <property type="project" value="TreeGrafter"/>
</dbReference>
<evidence type="ECO:0000256" key="4">
    <source>
        <dbReference type="ARBA" id="ARBA00022898"/>
    </source>
</evidence>
<dbReference type="NCBIfam" id="TIGR03800">
    <property type="entry name" value="PLP_synth_Pdx2"/>
    <property type="match status" value="1"/>
</dbReference>
<dbReference type="GO" id="GO:0016829">
    <property type="term" value="F:lyase activity"/>
    <property type="evidence" value="ECO:0007669"/>
    <property type="project" value="UniProtKB-KW"/>
</dbReference>
<dbReference type="PANTHER" id="PTHR31559:SF0">
    <property type="entry name" value="PYRIDOXAL 5'-PHOSPHATE SYNTHASE SUBUNIT SNO1-RELATED"/>
    <property type="match status" value="1"/>
</dbReference>
<dbReference type="GO" id="GO:0005829">
    <property type="term" value="C:cytosol"/>
    <property type="evidence" value="ECO:0007669"/>
    <property type="project" value="TreeGrafter"/>
</dbReference>
<evidence type="ECO:0000313" key="8">
    <source>
        <dbReference type="EMBL" id="CAB4577822.1"/>
    </source>
</evidence>
<comment type="similarity">
    <text evidence="1">Belongs to the glutaminase PdxT/SNO family.</text>
</comment>
<accession>A0A6J6EN30</accession>
<dbReference type="GO" id="GO:1903600">
    <property type="term" value="C:glutaminase complex"/>
    <property type="evidence" value="ECO:0007669"/>
    <property type="project" value="TreeGrafter"/>
</dbReference>